<dbReference type="InterPro" id="IPR036388">
    <property type="entry name" value="WH-like_DNA-bd_sf"/>
</dbReference>
<dbReference type="EMBL" id="BCSX01000035">
    <property type="protein sequence ID" value="GAS89841.1"/>
    <property type="molecule type" value="Genomic_DNA"/>
</dbReference>
<reference evidence="3" key="1">
    <citation type="journal article" date="2016" name="Genome Announc.">
        <title>Draft Genome Sequences of Five Rapidly Growing Mycobacterium Species, M. thermoresistibile, M. fortuitum subsp. acetamidolyticum, M. canariasense, M. brisbanense, and M. novocastrense.</title>
        <authorList>
            <person name="Katahira K."/>
            <person name="Ogura Y."/>
            <person name="Gotoh Y."/>
            <person name="Hayashi T."/>
        </authorList>
    </citation>
    <scope>NUCLEOTIDE SEQUENCE [LARGE SCALE GENOMIC DNA]</scope>
    <source>
        <strain evidence="3">JCM15654</strain>
    </source>
</reference>
<dbReference type="PANTHER" id="PTHR43252">
    <property type="entry name" value="TRANSCRIPTIONAL REGULATOR YQJI"/>
    <property type="match status" value="1"/>
</dbReference>
<dbReference type="InterPro" id="IPR005149">
    <property type="entry name" value="Tscrpt_reg_PadR_N"/>
</dbReference>
<dbReference type="Proteomes" id="UP000069620">
    <property type="component" value="Unassembled WGS sequence"/>
</dbReference>
<dbReference type="Pfam" id="PF03551">
    <property type="entry name" value="PadR"/>
    <property type="match status" value="1"/>
</dbReference>
<dbReference type="STRING" id="146020.RMCB_3937"/>
<dbReference type="SUPFAM" id="SSF46785">
    <property type="entry name" value="Winged helix' DNA-binding domain"/>
    <property type="match status" value="1"/>
</dbReference>
<dbReference type="InterPro" id="IPR036390">
    <property type="entry name" value="WH_DNA-bd_sf"/>
</dbReference>
<proteinExistence type="predicted"/>
<evidence type="ECO:0000313" key="2">
    <source>
        <dbReference type="EMBL" id="GAS89841.1"/>
    </source>
</evidence>
<sequence length="199" mass="23027">MLSGGDELSGYDIKKWINWAIRFFYSTPAYSQIYSELKRLEQLGLVTSRVEGSTRSRRIYKITDDGLTAVTRWSNEEPVEPPTLKHHPLMRVILGHLTSPDHLKEILGEHVAYADRMQRAAVTEARWTAEQPAWSYAHLALRWSERYYAAERDLAQQLIDEIDAAGDLFTQAGVTGIQWPVREYWYEVERRIAAEEEQG</sequence>
<evidence type="ECO:0000259" key="1">
    <source>
        <dbReference type="Pfam" id="PF03551"/>
    </source>
</evidence>
<accession>A0A100W1N8</accession>
<reference evidence="3" key="2">
    <citation type="submission" date="2016-02" db="EMBL/GenBank/DDBJ databases">
        <title>Draft genome sequence of five rapidly growing Mycobacterium species.</title>
        <authorList>
            <person name="Katahira K."/>
            <person name="Gotou Y."/>
            <person name="Iida K."/>
            <person name="Ogura Y."/>
            <person name="Hayashi T."/>
        </authorList>
    </citation>
    <scope>NUCLEOTIDE SEQUENCE [LARGE SCALE GENOMIC DNA]</scope>
    <source>
        <strain evidence="3">JCM15654</strain>
    </source>
</reference>
<comment type="caution">
    <text evidence="2">The sequence shown here is derived from an EMBL/GenBank/DDBJ whole genome shotgun (WGS) entry which is preliminary data.</text>
</comment>
<organism evidence="2 3">
    <name type="scientific">Mycolicibacterium brisbanense</name>
    <dbReference type="NCBI Taxonomy" id="146020"/>
    <lineage>
        <taxon>Bacteria</taxon>
        <taxon>Bacillati</taxon>
        <taxon>Actinomycetota</taxon>
        <taxon>Actinomycetes</taxon>
        <taxon>Mycobacteriales</taxon>
        <taxon>Mycobacteriaceae</taxon>
        <taxon>Mycolicibacterium</taxon>
    </lineage>
</organism>
<dbReference type="AlphaFoldDB" id="A0A100W1N8"/>
<keyword evidence="3" id="KW-1185">Reference proteome</keyword>
<evidence type="ECO:0000313" key="3">
    <source>
        <dbReference type="Proteomes" id="UP000069620"/>
    </source>
</evidence>
<dbReference type="PANTHER" id="PTHR43252:SF6">
    <property type="entry name" value="NEGATIVE TRANSCRIPTION REGULATOR PADR"/>
    <property type="match status" value="1"/>
</dbReference>
<feature type="domain" description="Transcription regulator PadR N-terminal" evidence="1">
    <location>
        <begin position="7"/>
        <end position="69"/>
    </location>
</feature>
<gene>
    <name evidence="2" type="ORF">RMCB_3937</name>
</gene>
<name>A0A100W1N8_9MYCO</name>
<dbReference type="Gene3D" id="1.10.10.10">
    <property type="entry name" value="Winged helix-like DNA-binding domain superfamily/Winged helix DNA-binding domain"/>
    <property type="match status" value="1"/>
</dbReference>
<protein>
    <submittedName>
        <fullName evidence="2">PadR family transcriptional regulator</fullName>
    </submittedName>
</protein>